<gene>
    <name evidence="1" type="ORF">UFOVP819_157</name>
</gene>
<name>A0A6J5P0M7_9CAUD</name>
<sequence>METYKVEEGKLDKRELMRLALAIEHMQQSMYSVLELVQEKDWGMTPEFCEKYPFTGSFDEICYSVALWHMELEGKQMDAEQAEQDYYNGTTEAN</sequence>
<proteinExistence type="predicted"/>
<reference evidence="1" key="1">
    <citation type="submission" date="2020-04" db="EMBL/GenBank/DDBJ databases">
        <authorList>
            <person name="Chiriac C."/>
            <person name="Salcher M."/>
            <person name="Ghai R."/>
            <person name="Kavagutti S V."/>
        </authorList>
    </citation>
    <scope>NUCLEOTIDE SEQUENCE</scope>
</reference>
<evidence type="ECO:0000313" key="1">
    <source>
        <dbReference type="EMBL" id="CAB4164883.1"/>
    </source>
</evidence>
<organism evidence="1">
    <name type="scientific">uncultured Caudovirales phage</name>
    <dbReference type="NCBI Taxonomy" id="2100421"/>
    <lineage>
        <taxon>Viruses</taxon>
        <taxon>Duplodnaviria</taxon>
        <taxon>Heunggongvirae</taxon>
        <taxon>Uroviricota</taxon>
        <taxon>Caudoviricetes</taxon>
        <taxon>Peduoviridae</taxon>
        <taxon>Maltschvirus</taxon>
        <taxon>Maltschvirus maltsch</taxon>
    </lineage>
</organism>
<accession>A0A6J5P0M7</accession>
<dbReference type="EMBL" id="LR796762">
    <property type="protein sequence ID" value="CAB4164883.1"/>
    <property type="molecule type" value="Genomic_DNA"/>
</dbReference>
<protein>
    <submittedName>
        <fullName evidence="1">Uncharacterized protein</fullName>
    </submittedName>
</protein>